<protein>
    <submittedName>
        <fullName evidence="1">Uncharacterized protein</fullName>
    </submittedName>
</protein>
<dbReference type="EMBL" id="CABFNB010000149">
    <property type="protein sequence ID" value="VTZ65139.1"/>
    <property type="molecule type" value="Genomic_DNA"/>
</dbReference>
<organism evidence="1">
    <name type="scientific">Sinorhizobium medicae</name>
    <dbReference type="NCBI Taxonomy" id="110321"/>
    <lineage>
        <taxon>Bacteria</taxon>
        <taxon>Pseudomonadati</taxon>
        <taxon>Pseudomonadota</taxon>
        <taxon>Alphaproteobacteria</taxon>
        <taxon>Hyphomicrobiales</taxon>
        <taxon>Rhizobiaceae</taxon>
        <taxon>Sinorhizobium/Ensifer group</taxon>
        <taxon>Sinorhizobium</taxon>
    </lineage>
</organism>
<gene>
    <name evidence="1" type="ORF">EMEDMD4_790163</name>
</gene>
<accession>A0A508X662</accession>
<proteinExistence type="predicted"/>
<name>A0A508X662_9HYPH</name>
<evidence type="ECO:0000313" key="1">
    <source>
        <dbReference type="EMBL" id="VTZ65139.1"/>
    </source>
</evidence>
<reference evidence="1" key="1">
    <citation type="submission" date="2019-06" db="EMBL/GenBank/DDBJ databases">
        <authorList>
            <person name="Le Quere A."/>
            <person name="Colella S."/>
        </authorList>
    </citation>
    <scope>NUCLEOTIDE SEQUENCE</scope>
    <source>
        <strain evidence="1">EmedicaeMD41</strain>
    </source>
</reference>
<dbReference type="Proteomes" id="UP000507954">
    <property type="component" value="Unassembled WGS sequence"/>
</dbReference>
<dbReference type="AlphaFoldDB" id="A0A508X662"/>
<sequence length="104" mass="11760">MLDFQIGLGRGPFNGFHAKKLAEGTLRHRLGEVETLQFVTAEVSEYLALLFRFHPFCRDAQAFGMCYAYDGLDDRDATTWPVEGVNERPVDLDPIDLQPLQTAE</sequence>